<dbReference type="HOGENOM" id="CLU_3330331_0_0_10"/>
<reference evidence="1 2" key="2">
    <citation type="journal article" date="2012" name="Stand. Genomic Sci.">
        <title>Complete genome sequence of the facultatively anaerobic, appendaged bacterium Muricauda ruestringensis type strain (B1(T)).</title>
        <authorList>
            <person name="Huntemann M."/>
            <person name="Teshima H."/>
            <person name="Lapidus A."/>
            <person name="Nolan M."/>
            <person name="Lucas S."/>
            <person name="Hammon N."/>
            <person name="Deshpande S."/>
            <person name="Cheng J.F."/>
            <person name="Tapia R."/>
            <person name="Goodwin L.A."/>
            <person name="Pitluck S."/>
            <person name="Liolios K."/>
            <person name="Pagani I."/>
            <person name="Ivanova N."/>
            <person name="Mavromatis K."/>
            <person name="Mikhailova N."/>
            <person name="Pati A."/>
            <person name="Chen A."/>
            <person name="Palaniappan K."/>
            <person name="Land M."/>
            <person name="Hauser L."/>
            <person name="Pan C."/>
            <person name="Brambilla E.M."/>
            <person name="Rohde M."/>
            <person name="Spring S."/>
            <person name="Goker M."/>
            <person name="Detter J.C."/>
            <person name="Bristow J."/>
            <person name="Eisen J.A."/>
            <person name="Markowitz V."/>
            <person name="Hugenholtz P."/>
            <person name="Kyrpides N.C."/>
            <person name="Klenk H.P."/>
            <person name="Woyke T."/>
        </authorList>
    </citation>
    <scope>NUCLEOTIDE SEQUENCE [LARGE SCALE GENOMIC DNA]</scope>
    <source>
        <strain evidence="2">DSM 13258 / LMG 19739 / B1</strain>
    </source>
</reference>
<evidence type="ECO:0000313" key="2">
    <source>
        <dbReference type="Proteomes" id="UP000008908"/>
    </source>
</evidence>
<sequence length="38" mass="4577">MRYSEFISESQTNQYENLNQVQVDQNPTKDSLLFYSMK</sequence>
<dbReference type="Proteomes" id="UP000008908">
    <property type="component" value="Chromosome"/>
</dbReference>
<keyword evidence="2" id="KW-1185">Reference proteome</keyword>
<accession>G2PKH1</accession>
<proteinExistence type="predicted"/>
<reference evidence="2" key="1">
    <citation type="submission" date="2011-08" db="EMBL/GenBank/DDBJ databases">
        <title>The complete genome of Muricauda ruestringensis DSM 13258.</title>
        <authorList>
            <person name="Lucas S."/>
            <person name="Han J."/>
            <person name="Lapidus A."/>
            <person name="Bruce D."/>
            <person name="Goodwin L."/>
            <person name="Pitluck S."/>
            <person name="Peters L."/>
            <person name="Kyrpides N."/>
            <person name="Mavromatis K."/>
            <person name="Ivanova N."/>
            <person name="Ovchinnikova G."/>
            <person name="Teshima H."/>
            <person name="Detter J.C."/>
            <person name="Tapia R."/>
            <person name="Han C."/>
            <person name="Land M."/>
            <person name="Hauser L."/>
            <person name="Markowitz V."/>
            <person name="Cheng J.-F."/>
            <person name="Hugenholtz P."/>
            <person name="Woyke T."/>
            <person name="Wu D."/>
            <person name="Spring S."/>
            <person name="Schroeder M."/>
            <person name="Brambilla E."/>
            <person name="Klenk H.-P."/>
            <person name="Eisen J.A."/>
        </authorList>
    </citation>
    <scope>NUCLEOTIDE SEQUENCE [LARGE SCALE GENOMIC DNA]</scope>
    <source>
        <strain evidence="2">DSM 13258 / LMG 19739 / B1</strain>
    </source>
</reference>
<name>G2PKH1_ALLRU</name>
<protein>
    <submittedName>
        <fullName evidence="1">Uncharacterized protein</fullName>
    </submittedName>
</protein>
<dbReference type="KEGG" id="mrs:Murru_1951"/>
<organism evidence="1 2">
    <name type="scientific">Allomuricauda ruestringensis (strain DSM 13258 / CIP 107369 / LMG 19739 / B1)</name>
    <name type="common">Muricauda ruestringensis</name>
    <dbReference type="NCBI Taxonomy" id="886377"/>
    <lineage>
        <taxon>Bacteria</taxon>
        <taxon>Pseudomonadati</taxon>
        <taxon>Bacteroidota</taxon>
        <taxon>Flavobacteriia</taxon>
        <taxon>Flavobacteriales</taxon>
        <taxon>Flavobacteriaceae</taxon>
        <taxon>Flagellimonas</taxon>
    </lineage>
</organism>
<dbReference type="EMBL" id="CP002999">
    <property type="protein sequence ID" value="AEM70990.1"/>
    <property type="molecule type" value="Genomic_DNA"/>
</dbReference>
<gene>
    <name evidence="1" type="ordered locus">Murru_1951</name>
</gene>
<dbReference type="AlphaFoldDB" id="G2PKH1"/>
<evidence type="ECO:0000313" key="1">
    <source>
        <dbReference type="EMBL" id="AEM70990.1"/>
    </source>
</evidence>